<dbReference type="InterPro" id="IPR008698">
    <property type="entry name" value="NDUB7"/>
</dbReference>
<evidence type="ECO:0000313" key="14">
    <source>
        <dbReference type="EMBL" id="EFN76720.1"/>
    </source>
</evidence>
<accession>E2C5R3</accession>
<keyword evidence="11" id="KW-0472">Membrane</keyword>
<dbReference type="EMBL" id="GL452796">
    <property type="protein sequence ID" value="EFN76720.1"/>
    <property type="molecule type" value="Genomic_DNA"/>
</dbReference>
<dbReference type="OMA" id="FVYQCAH"/>
<evidence type="ECO:0000256" key="6">
    <source>
        <dbReference type="ARBA" id="ARBA00022448"/>
    </source>
</evidence>
<evidence type="ECO:0000256" key="3">
    <source>
        <dbReference type="ARBA" id="ARBA00004637"/>
    </source>
</evidence>
<name>E2C5R3_HARSA</name>
<evidence type="ECO:0000256" key="1">
    <source>
        <dbReference type="ARBA" id="ARBA00003195"/>
    </source>
</evidence>
<keyword evidence="6" id="KW-0813">Transport</keyword>
<evidence type="ECO:0000313" key="15">
    <source>
        <dbReference type="Proteomes" id="UP000008237"/>
    </source>
</evidence>
<evidence type="ECO:0000256" key="5">
    <source>
        <dbReference type="ARBA" id="ARBA00018677"/>
    </source>
</evidence>
<dbReference type="InParanoid" id="E2C5R3"/>
<keyword evidence="9" id="KW-0249">Electron transport</keyword>
<comment type="similarity">
    <text evidence="4">Belongs to the complex I NDUFB7 subunit family.</text>
</comment>
<reference evidence="14 15" key="1">
    <citation type="journal article" date="2010" name="Science">
        <title>Genomic comparison of the ants Camponotus floridanus and Harpegnathos saltator.</title>
        <authorList>
            <person name="Bonasio R."/>
            <person name="Zhang G."/>
            <person name="Ye C."/>
            <person name="Mutti N.S."/>
            <person name="Fang X."/>
            <person name="Qin N."/>
            <person name="Donahue G."/>
            <person name="Yang P."/>
            <person name="Li Q."/>
            <person name="Li C."/>
            <person name="Zhang P."/>
            <person name="Huang Z."/>
            <person name="Berger S.L."/>
            <person name="Reinberg D."/>
            <person name="Wang J."/>
            <person name="Liebig J."/>
        </authorList>
    </citation>
    <scope>NUCLEOTIDE SEQUENCE [LARGE SCALE GENOMIC DNA]</scope>
    <source>
        <strain evidence="14 15">R22 G/1</strain>
    </source>
</reference>
<dbReference type="PANTHER" id="PTHR20900:SF0">
    <property type="entry name" value="NADH DEHYDROGENASE [UBIQUINONE] 1 BETA SUBCOMPLEX SUBUNIT 7"/>
    <property type="match status" value="1"/>
</dbReference>
<evidence type="ECO:0000256" key="7">
    <source>
        <dbReference type="ARBA" id="ARBA00022660"/>
    </source>
</evidence>
<keyword evidence="8" id="KW-0999">Mitochondrion inner membrane</keyword>
<dbReference type="OrthoDB" id="268414at2759"/>
<evidence type="ECO:0000256" key="12">
    <source>
        <dbReference type="ARBA" id="ARBA00023157"/>
    </source>
</evidence>
<comment type="subcellular location">
    <subcellularLocation>
        <location evidence="3">Mitochondrion inner membrane</location>
        <topology evidence="3">Peripheral membrane protein</topology>
    </subcellularLocation>
    <subcellularLocation>
        <location evidence="2">Mitochondrion intermembrane space</location>
    </subcellularLocation>
</comment>
<dbReference type="STRING" id="610380.E2C5R3"/>
<dbReference type="GO" id="GO:0005758">
    <property type="term" value="C:mitochondrial intermembrane space"/>
    <property type="evidence" value="ECO:0007669"/>
    <property type="project" value="UniProtKB-SubCell"/>
</dbReference>
<dbReference type="GO" id="GO:0005743">
    <property type="term" value="C:mitochondrial inner membrane"/>
    <property type="evidence" value="ECO:0007669"/>
    <property type="project" value="UniProtKB-SubCell"/>
</dbReference>
<sequence length="82" mass="9937">MLVSEEDMIAAKIPLNKRDFCAHKYMDLLECQRHHYPFMLKCAHEKHEYHHCLADDAVLRLKEYERERRLLERKKRIQATAA</sequence>
<dbReference type="Proteomes" id="UP000008237">
    <property type="component" value="Unassembled WGS sequence"/>
</dbReference>
<dbReference type="AlphaFoldDB" id="E2C5R3"/>
<keyword evidence="12" id="KW-1015">Disulfide bond</keyword>
<keyword evidence="13" id="KW-0175">Coiled coil</keyword>
<keyword evidence="7" id="KW-0679">Respiratory chain</keyword>
<comment type="function">
    <text evidence="1">Accessory subunit of the mitochondrial membrane respiratory chain NADH dehydrogenase (Complex I), that is believed not to be involved in catalysis. Complex I functions in the transfer of electrons from NADH to the respiratory chain. The immediate electron acceptor for the enzyme is believed to be ubiquinone.</text>
</comment>
<evidence type="ECO:0000256" key="8">
    <source>
        <dbReference type="ARBA" id="ARBA00022792"/>
    </source>
</evidence>
<protein>
    <recommendedName>
        <fullName evidence="5">NADH dehydrogenase [ubiquinone] 1 beta subcomplex subunit 7</fullName>
    </recommendedName>
</protein>
<organism evidence="15">
    <name type="scientific">Harpegnathos saltator</name>
    <name type="common">Jerdon's jumping ant</name>
    <dbReference type="NCBI Taxonomy" id="610380"/>
    <lineage>
        <taxon>Eukaryota</taxon>
        <taxon>Metazoa</taxon>
        <taxon>Ecdysozoa</taxon>
        <taxon>Arthropoda</taxon>
        <taxon>Hexapoda</taxon>
        <taxon>Insecta</taxon>
        <taxon>Pterygota</taxon>
        <taxon>Neoptera</taxon>
        <taxon>Endopterygota</taxon>
        <taxon>Hymenoptera</taxon>
        <taxon>Apocrita</taxon>
        <taxon>Aculeata</taxon>
        <taxon>Formicoidea</taxon>
        <taxon>Formicidae</taxon>
        <taxon>Ponerinae</taxon>
        <taxon>Ponerini</taxon>
        <taxon>Harpegnathos</taxon>
    </lineage>
</organism>
<evidence type="ECO:0000256" key="10">
    <source>
        <dbReference type="ARBA" id="ARBA00023128"/>
    </source>
</evidence>
<evidence type="ECO:0000256" key="2">
    <source>
        <dbReference type="ARBA" id="ARBA00004569"/>
    </source>
</evidence>
<evidence type="ECO:0000256" key="13">
    <source>
        <dbReference type="SAM" id="Coils"/>
    </source>
</evidence>
<dbReference type="FunCoup" id="E2C5R3">
    <property type="interactions" value="1214"/>
</dbReference>
<gene>
    <name evidence="14" type="ORF">EAI_00482</name>
</gene>
<feature type="coiled-coil region" evidence="13">
    <location>
        <begin position="54"/>
        <end position="81"/>
    </location>
</feature>
<keyword evidence="14" id="KW-0830">Ubiquinone</keyword>
<evidence type="ECO:0000256" key="9">
    <source>
        <dbReference type="ARBA" id="ARBA00022982"/>
    </source>
</evidence>
<proteinExistence type="inferred from homology"/>
<evidence type="ECO:0000256" key="4">
    <source>
        <dbReference type="ARBA" id="ARBA00008006"/>
    </source>
</evidence>
<evidence type="ECO:0000256" key="11">
    <source>
        <dbReference type="ARBA" id="ARBA00023136"/>
    </source>
</evidence>
<dbReference type="Pfam" id="PF05676">
    <property type="entry name" value="NDUF_B7"/>
    <property type="match status" value="1"/>
</dbReference>
<keyword evidence="10" id="KW-0496">Mitochondrion</keyword>
<dbReference type="PANTHER" id="PTHR20900">
    <property type="entry name" value="NADH:UBIQUINONE OXIDOREDUCTASE B18-LIKE SUBUNIT"/>
    <property type="match status" value="1"/>
</dbReference>
<keyword evidence="15" id="KW-1185">Reference proteome</keyword>